<sequence length="243" mass="25168">MSTKTVQQAEDVATDSADGSTSAAPSDAAASADDIETATATGNSEPETAEVSETAQVSETAEVADTKAAPASAKPKFSPSPRLRGLARRLAPVLAVALIVGFAGAAGYLGWQDHKRDAVDAASAAALAAANSYAVTLTSVDTANLDANFQAVLNGSTGEFRDAYTQSSTQLRQLLIDHKASGSGVVLQSAVQSATTDEVVVLLFVDQTVTNSELPDPRIDRSRIVMTMREVDGQWKASKVDIP</sequence>
<keyword evidence="4" id="KW-1133">Transmembrane helix</keyword>
<dbReference type="Proteomes" id="UP000586827">
    <property type="component" value="Unassembled WGS sequence"/>
</dbReference>
<evidence type="ECO:0000313" key="6">
    <source>
        <dbReference type="Proteomes" id="UP000586827"/>
    </source>
</evidence>
<evidence type="ECO:0000256" key="3">
    <source>
        <dbReference type="SAM" id="MobiDB-lite"/>
    </source>
</evidence>
<evidence type="ECO:0000256" key="1">
    <source>
        <dbReference type="ARBA" id="ARBA00004370"/>
    </source>
</evidence>
<feature type="compositionally biased region" description="Low complexity" evidence="3">
    <location>
        <begin position="67"/>
        <end position="82"/>
    </location>
</feature>
<dbReference type="AlphaFoldDB" id="A0A849BU59"/>
<feature type="transmembrane region" description="Helical" evidence="4">
    <location>
        <begin position="90"/>
        <end position="111"/>
    </location>
</feature>
<feature type="compositionally biased region" description="Low complexity" evidence="3">
    <location>
        <begin position="14"/>
        <end position="41"/>
    </location>
</feature>
<dbReference type="PANTHER" id="PTHR37042">
    <property type="entry name" value="OUTER MEMBRANE PROTEIN RV1973"/>
    <property type="match status" value="1"/>
</dbReference>
<dbReference type="GO" id="GO:0016020">
    <property type="term" value="C:membrane"/>
    <property type="evidence" value="ECO:0007669"/>
    <property type="project" value="UniProtKB-SubCell"/>
</dbReference>
<evidence type="ECO:0000256" key="4">
    <source>
        <dbReference type="SAM" id="Phobius"/>
    </source>
</evidence>
<feature type="compositionally biased region" description="Polar residues" evidence="3">
    <location>
        <begin position="42"/>
        <end position="59"/>
    </location>
</feature>
<feature type="region of interest" description="Disordered" evidence="3">
    <location>
        <begin position="1"/>
        <end position="82"/>
    </location>
</feature>
<dbReference type="RefSeq" id="WP_157552114.1">
    <property type="nucleotide sequence ID" value="NZ_JABELX010000001.1"/>
</dbReference>
<name>A0A849BU59_9NOCA</name>
<keyword evidence="2 4" id="KW-0472">Membrane</keyword>
<keyword evidence="4" id="KW-0812">Transmembrane</keyword>
<organism evidence="5 6">
    <name type="scientific">Nocardia uniformis</name>
    <dbReference type="NCBI Taxonomy" id="53432"/>
    <lineage>
        <taxon>Bacteria</taxon>
        <taxon>Bacillati</taxon>
        <taxon>Actinomycetota</taxon>
        <taxon>Actinomycetes</taxon>
        <taxon>Mycobacteriales</taxon>
        <taxon>Nocardiaceae</taxon>
        <taxon>Nocardia</taxon>
    </lineage>
</organism>
<gene>
    <name evidence="5" type="ORF">HLB23_01350</name>
</gene>
<dbReference type="PANTHER" id="PTHR37042:SF4">
    <property type="entry name" value="OUTER MEMBRANE PROTEIN RV1973"/>
    <property type="match status" value="1"/>
</dbReference>
<comment type="subcellular location">
    <subcellularLocation>
        <location evidence="1">Membrane</location>
    </subcellularLocation>
</comment>
<protein>
    <submittedName>
        <fullName evidence="5">DUF3329 domain-containing protein</fullName>
    </submittedName>
</protein>
<evidence type="ECO:0000313" key="5">
    <source>
        <dbReference type="EMBL" id="NNH68538.1"/>
    </source>
</evidence>
<evidence type="ECO:0000256" key="2">
    <source>
        <dbReference type="ARBA" id="ARBA00023136"/>
    </source>
</evidence>
<proteinExistence type="predicted"/>
<keyword evidence="6" id="KW-1185">Reference proteome</keyword>
<dbReference type="EMBL" id="JABELX010000001">
    <property type="protein sequence ID" value="NNH68538.1"/>
    <property type="molecule type" value="Genomic_DNA"/>
</dbReference>
<comment type="caution">
    <text evidence="5">The sequence shown here is derived from an EMBL/GenBank/DDBJ whole genome shotgun (WGS) entry which is preliminary data.</text>
</comment>
<reference evidence="5 6" key="1">
    <citation type="submission" date="2020-05" db="EMBL/GenBank/DDBJ databases">
        <title>MicrobeNet Type strains.</title>
        <authorList>
            <person name="Nicholson A.C."/>
        </authorList>
    </citation>
    <scope>NUCLEOTIDE SEQUENCE [LARGE SCALE GENOMIC DNA]</scope>
    <source>
        <strain evidence="5 6">JCM 3224</strain>
    </source>
</reference>
<accession>A0A849BU59</accession>